<proteinExistence type="predicted"/>
<keyword evidence="1" id="KW-0472">Membrane</keyword>
<feature type="transmembrane region" description="Helical" evidence="1">
    <location>
        <begin position="6"/>
        <end position="36"/>
    </location>
</feature>
<accession>A0A8T0MQV7</accession>
<protein>
    <submittedName>
        <fullName evidence="2">Uncharacterized protein</fullName>
    </submittedName>
</protein>
<gene>
    <name evidence="2" type="ORF">PVAP13_9NG470000</name>
</gene>
<reference evidence="2" key="1">
    <citation type="submission" date="2020-05" db="EMBL/GenBank/DDBJ databases">
        <title>WGS assembly of Panicum virgatum.</title>
        <authorList>
            <person name="Lovell J.T."/>
            <person name="Jenkins J."/>
            <person name="Shu S."/>
            <person name="Juenger T.E."/>
            <person name="Schmutz J."/>
        </authorList>
    </citation>
    <scope>NUCLEOTIDE SEQUENCE</scope>
    <source>
        <strain evidence="2">AP13</strain>
    </source>
</reference>
<sequence length="70" mass="8463">MDLEMNLIFLFFLMCWFFIQVRLMDGCSIVWVLHLYKGDERWQHRRDETWAPNSNFVFVVAGFSPEVSRS</sequence>
<evidence type="ECO:0000313" key="3">
    <source>
        <dbReference type="Proteomes" id="UP000823388"/>
    </source>
</evidence>
<organism evidence="2 3">
    <name type="scientific">Panicum virgatum</name>
    <name type="common">Blackwell switchgrass</name>
    <dbReference type="NCBI Taxonomy" id="38727"/>
    <lineage>
        <taxon>Eukaryota</taxon>
        <taxon>Viridiplantae</taxon>
        <taxon>Streptophyta</taxon>
        <taxon>Embryophyta</taxon>
        <taxon>Tracheophyta</taxon>
        <taxon>Spermatophyta</taxon>
        <taxon>Magnoliopsida</taxon>
        <taxon>Liliopsida</taxon>
        <taxon>Poales</taxon>
        <taxon>Poaceae</taxon>
        <taxon>PACMAD clade</taxon>
        <taxon>Panicoideae</taxon>
        <taxon>Panicodae</taxon>
        <taxon>Paniceae</taxon>
        <taxon>Panicinae</taxon>
        <taxon>Panicum</taxon>
        <taxon>Panicum sect. Hiantes</taxon>
    </lineage>
</organism>
<name>A0A8T0MQV7_PANVG</name>
<dbReference type="Proteomes" id="UP000823388">
    <property type="component" value="Chromosome 9N"/>
</dbReference>
<keyword evidence="1" id="KW-0812">Transmembrane</keyword>
<keyword evidence="3" id="KW-1185">Reference proteome</keyword>
<keyword evidence="1" id="KW-1133">Transmembrane helix</keyword>
<dbReference type="EMBL" id="CM029054">
    <property type="protein sequence ID" value="KAG2537136.1"/>
    <property type="molecule type" value="Genomic_DNA"/>
</dbReference>
<evidence type="ECO:0000256" key="1">
    <source>
        <dbReference type="SAM" id="Phobius"/>
    </source>
</evidence>
<dbReference type="AlphaFoldDB" id="A0A8T0MQV7"/>
<comment type="caution">
    <text evidence="2">The sequence shown here is derived from an EMBL/GenBank/DDBJ whole genome shotgun (WGS) entry which is preliminary data.</text>
</comment>
<evidence type="ECO:0000313" key="2">
    <source>
        <dbReference type="EMBL" id="KAG2537136.1"/>
    </source>
</evidence>